<organism evidence="2 3">
    <name type="scientific">Qipengyuania aquimaris</name>
    <dbReference type="NCBI Taxonomy" id="255984"/>
    <lineage>
        <taxon>Bacteria</taxon>
        <taxon>Pseudomonadati</taxon>
        <taxon>Pseudomonadota</taxon>
        <taxon>Alphaproteobacteria</taxon>
        <taxon>Sphingomonadales</taxon>
        <taxon>Erythrobacteraceae</taxon>
        <taxon>Qipengyuania</taxon>
    </lineage>
</organism>
<reference evidence="2 3" key="1">
    <citation type="submission" date="2019-12" db="EMBL/GenBank/DDBJ databases">
        <title>Genomic-based taxomic classification of the family Erythrobacteraceae.</title>
        <authorList>
            <person name="Xu L."/>
        </authorList>
    </citation>
    <scope>NUCLEOTIDE SEQUENCE [LARGE SCALE GENOMIC DNA]</scope>
    <source>
        <strain evidence="2 3">JCM 12189</strain>
    </source>
</reference>
<keyword evidence="3" id="KW-1185">Reference proteome</keyword>
<protein>
    <submittedName>
        <fullName evidence="2">Uncharacterized protein</fullName>
    </submittedName>
</protein>
<dbReference type="EMBL" id="WTYI01000001">
    <property type="protein sequence ID" value="MXO97329.1"/>
    <property type="molecule type" value="Genomic_DNA"/>
</dbReference>
<accession>A0A6I4TPU8</accession>
<keyword evidence="1" id="KW-0732">Signal</keyword>
<feature type="chain" id="PRO_5026034377" evidence="1">
    <location>
        <begin position="24"/>
        <end position="375"/>
    </location>
</feature>
<proteinExistence type="predicted"/>
<dbReference type="AlphaFoldDB" id="A0A6I4TPU8"/>
<name>A0A6I4TPU8_9SPHN</name>
<dbReference type="Proteomes" id="UP000432727">
    <property type="component" value="Unassembled WGS sequence"/>
</dbReference>
<evidence type="ECO:0000313" key="2">
    <source>
        <dbReference type="EMBL" id="MXO97329.1"/>
    </source>
</evidence>
<evidence type="ECO:0000256" key="1">
    <source>
        <dbReference type="SAM" id="SignalP"/>
    </source>
</evidence>
<evidence type="ECO:0000313" key="3">
    <source>
        <dbReference type="Proteomes" id="UP000432727"/>
    </source>
</evidence>
<sequence length="375" mass="40574">MQKNWLLLALSVALFAPSATAKAASTAGRFDTSMGRSGSEEPPHAALVYLCAAPETGNAAVIASLGDPGDGGGTANLELTEYDFFQPYRPDIRRTQIELGENDGGAGTRRYPVLRLLSRTPREAESIGLVSILDKGNLDNPELEDFDLVAQVVGPDKAEHACDITLQQRALAISGYGITTVSQATLLGGAVTDDTNIYLRKWEEGGAVGAVMSMQVQAIAETEVADRSARIAFLAVGDDGAVVSMVVSRTRADTVGWTYLSRTQSGASLDIHRHLADQVSDRPAGDYRSTVTVGMDLPEMLWRLERCSHWTADQASAEAADLRQHAFSPLASSCENLAADFERVRARYSEHDFAARALGVWDFDRDRPVSRLWTR</sequence>
<comment type="caution">
    <text evidence="2">The sequence shown here is derived from an EMBL/GenBank/DDBJ whole genome shotgun (WGS) entry which is preliminary data.</text>
</comment>
<feature type="signal peptide" evidence="1">
    <location>
        <begin position="1"/>
        <end position="23"/>
    </location>
</feature>
<gene>
    <name evidence="2" type="ORF">GRI34_12975</name>
</gene>
<dbReference type="RefSeq" id="WP_160596288.1">
    <property type="nucleotide sequence ID" value="NZ_WTYI01000001.1"/>
</dbReference>